<dbReference type="Gene3D" id="1.10.10.10">
    <property type="entry name" value="Winged helix-like DNA-binding domain superfamily/Winged helix DNA-binding domain"/>
    <property type="match status" value="1"/>
</dbReference>
<keyword evidence="3" id="KW-1185">Reference proteome</keyword>
<sequence>MSEIESIDWDGVFRSLANSKRREILNFVTREQGATTDIDIARHLANDARDETVERTRIYLHHLHLPKLDESGLVVWNRDRGTVEETALTYQLPHGALVSAPGTASRRAENQQAND</sequence>
<dbReference type="OrthoDB" id="241157at2157"/>
<dbReference type="RefSeq" id="WP_162319259.1">
    <property type="nucleotide sequence ID" value="NZ_JAHQXF010000002.1"/>
</dbReference>
<name>A0A8J7YA82_9EURY</name>
<dbReference type="InterPro" id="IPR036388">
    <property type="entry name" value="WH-like_DNA-bd_sf"/>
</dbReference>
<evidence type="ECO:0000313" key="2">
    <source>
        <dbReference type="EMBL" id="MBV0924708.1"/>
    </source>
</evidence>
<dbReference type="EMBL" id="JAHQXF010000002">
    <property type="protein sequence ID" value="MBV0924708.1"/>
    <property type="molecule type" value="Genomic_DNA"/>
</dbReference>
<reference evidence="2 3" key="1">
    <citation type="submission" date="2021-06" db="EMBL/GenBank/DDBJ databases">
        <title>New haloarchaea isolates fom saline soil.</title>
        <authorList>
            <person name="Duran-Viseras A."/>
            <person name="Sanchez-Porro C.S."/>
            <person name="Ventosa A."/>
        </authorList>
    </citation>
    <scope>NUCLEOTIDE SEQUENCE [LARGE SCALE GENOMIC DNA]</scope>
    <source>
        <strain evidence="2 3">JCM 183640</strain>
    </source>
</reference>
<gene>
    <name evidence="2" type="ORF">KTS45_10910</name>
</gene>
<feature type="domain" description="DUF7344" evidence="1">
    <location>
        <begin position="13"/>
        <end position="84"/>
    </location>
</feature>
<accession>A0A8J7YA82</accession>
<dbReference type="Pfam" id="PF24035">
    <property type="entry name" value="DUF7344"/>
    <property type="match status" value="1"/>
</dbReference>
<protein>
    <recommendedName>
        <fullName evidence="1">DUF7344 domain-containing protein</fullName>
    </recommendedName>
</protein>
<evidence type="ECO:0000259" key="1">
    <source>
        <dbReference type="Pfam" id="PF24035"/>
    </source>
</evidence>
<comment type="caution">
    <text evidence="2">The sequence shown here is derived from an EMBL/GenBank/DDBJ whole genome shotgun (WGS) entry which is preliminary data.</text>
</comment>
<dbReference type="Proteomes" id="UP000766550">
    <property type="component" value="Unassembled WGS sequence"/>
</dbReference>
<proteinExistence type="predicted"/>
<dbReference type="AlphaFoldDB" id="A0A8J7YA82"/>
<evidence type="ECO:0000313" key="3">
    <source>
        <dbReference type="Proteomes" id="UP000766550"/>
    </source>
</evidence>
<organism evidence="2 3">
    <name type="scientific">Haloarcula limicola</name>
    <dbReference type="NCBI Taxonomy" id="1429915"/>
    <lineage>
        <taxon>Archaea</taxon>
        <taxon>Methanobacteriati</taxon>
        <taxon>Methanobacteriota</taxon>
        <taxon>Stenosarchaea group</taxon>
        <taxon>Halobacteria</taxon>
        <taxon>Halobacteriales</taxon>
        <taxon>Haloarculaceae</taxon>
        <taxon>Haloarcula</taxon>
    </lineage>
</organism>
<dbReference type="InterPro" id="IPR055768">
    <property type="entry name" value="DUF7344"/>
</dbReference>